<dbReference type="Pfam" id="PF03929">
    <property type="entry name" value="PepSY_TM"/>
    <property type="match status" value="1"/>
</dbReference>
<gene>
    <name evidence="2" type="ORF">I2488_08930</name>
</gene>
<keyword evidence="3" id="KW-1185">Reference proteome</keyword>
<protein>
    <submittedName>
        <fullName evidence="2">PepSY domain-containing protein</fullName>
    </submittedName>
</protein>
<feature type="transmembrane region" description="Helical" evidence="1">
    <location>
        <begin position="126"/>
        <end position="149"/>
    </location>
</feature>
<comment type="caution">
    <text evidence="2">The sequence shown here is derived from an EMBL/GenBank/DDBJ whole genome shotgun (WGS) entry which is preliminary data.</text>
</comment>
<dbReference type="RefSeq" id="WP_196275464.1">
    <property type="nucleotide sequence ID" value="NZ_JADQDC010000005.1"/>
</dbReference>
<proteinExistence type="predicted"/>
<keyword evidence="1" id="KW-0472">Membrane</keyword>
<dbReference type="PANTHER" id="PTHR34219">
    <property type="entry name" value="IRON-REGULATED INNER MEMBRANE PROTEIN-RELATED"/>
    <property type="match status" value="1"/>
</dbReference>
<keyword evidence="1" id="KW-0812">Transmembrane</keyword>
<feature type="transmembrane region" description="Helical" evidence="1">
    <location>
        <begin position="178"/>
        <end position="198"/>
    </location>
</feature>
<evidence type="ECO:0000256" key="1">
    <source>
        <dbReference type="SAM" id="Phobius"/>
    </source>
</evidence>
<name>A0ABS0HFU2_9SPHN</name>
<evidence type="ECO:0000313" key="2">
    <source>
        <dbReference type="EMBL" id="MBF9151129.1"/>
    </source>
</evidence>
<reference evidence="2 3" key="1">
    <citation type="submission" date="2020-11" db="EMBL/GenBank/DDBJ databases">
        <title>The genome sequence of Novosphingobium sp. 1Y9A.</title>
        <authorList>
            <person name="Liu Y."/>
        </authorList>
    </citation>
    <scope>NUCLEOTIDE SEQUENCE [LARGE SCALE GENOMIC DNA]</scope>
    <source>
        <strain evidence="2 3">1Y9A</strain>
    </source>
</reference>
<dbReference type="EMBL" id="JADQDC010000005">
    <property type="protein sequence ID" value="MBF9151129.1"/>
    <property type="molecule type" value="Genomic_DNA"/>
</dbReference>
<dbReference type="Proteomes" id="UP000600799">
    <property type="component" value="Unassembled WGS sequence"/>
</dbReference>
<evidence type="ECO:0000313" key="3">
    <source>
        <dbReference type="Proteomes" id="UP000600799"/>
    </source>
</evidence>
<feature type="transmembrane region" description="Helical" evidence="1">
    <location>
        <begin position="296"/>
        <end position="318"/>
    </location>
</feature>
<organism evidence="2 3">
    <name type="scientific">Novosphingobium jiangmenense</name>
    <dbReference type="NCBI Taxonomy" id="2791981"/>
    <lineage>
        <taxon>Bacteria</taxon>
        <taxon>Pseudomonadati</taxon>
        <taxon>Pseudomonadota</taxon>
        <taxon>Alphaproteobacteria</taxon>
        <taxon>Sphingomonadales</taxon>
        <taxon>Sphingomonadaceae</taxon>
        <taxon>Novosphingobium</taxon>
    </lineage>
</organism>
<keyword evidence="1" id="KW-1133">Transmembrane helix</keyword>
<sequence>MRRTGFLIWHRRLALAFAPLLLLQAMTGAVLLLREPLSGLLGPYGGAGAHQPVSALVAAAGHEGARVDRLFLPARAGDVAMAQRSDGTYAAVDPASALVVREGGAFAFPLEAALQWHYRLMWGTTGLAIVALSGVVLTLLAASGIGFWWPAKGRWGKALTINPRMPGRVRLRQWHRSGGVVIAVLVLLSAVTGVLLSGPDVFAGAAPVQANYSPTGAQIDAAVAAAQAQFPRAPLRDIRFPKADRLDINFRADGDGPRSVHVVAVTLSAAKVIKATPAAQNDALWMKVLPWHTGESFGAIGLMLLLVEAVVLVALAVTGPRMWWQQRKLRK</sequence>
<dbReference type="InterPro" id="IPR005625">
    <property type="entry name" value="PepSY-ass_TM"/>
</dbReference>
<accession>A0ABS0HFU2</accession>